<dbReference type="Pfam" id="PF06580">
    <property type="entry name" value="His_kinase"/>
    <property type="match status" value="1"/>
</dbReference>
<keyword evidence="4" id="KW-1185">Reference proteome</keyword>
<keyword evidence="1" id="KW-0472">Membrane</keyword>
<protein>
    <recommendedName>
        <fullName evidence="2">Signal transduction histidine kinase internal region domain-containing protein</fullName>
    </recommendedName>
</protein>
<dbReference type="GO" id="GO:0000155">
    <property type="term" value="F:phosphorelay sensor kinase activity"/>
    <property type="evidence" value="ECO:0007669"/>
    <property type="project" value="InterPro"/>
</dbReference>
<dbReference type="PANTHER" id="PTHR34220">
    <property type="entry name" value="SENSOR HISTIDINE KINASE YPDA"/>
    <property type="match status" value="1"/>
</dbReference>
<keyword evidence="1" id="KW-0812">Transmembrane</keyword>
<evidence type="ECO:0000313" key="4">
    <source>
        <dbReference type="Proteomes" id="UP000186657"/>
    </source>
</evidence>
<feature type="transmembrane region" description="Helical" evidence="1">
    <location>
        <begin position="94"/>
        <end position="118"/>
    </location>
</feature>
<name>A0A1U7N2E7_9CYAN</name>
<dbReference type="EMBL" id="MKZS01000001">
    <property type="protein sequence ID" value="OLT60128.1"/>
    <property type="molecule type" value="Genomic_DNA"/>
</dbReference>
<feature type="transmembrane region" description="Helical" evidence="1">
    <location>
        <begin position="21"/>
        <end position="40"/>
    </location>
</feature>
<dbReference type="RefSeq" id="WP_075900097.1">
    <property type="nucleotide sequence ID" value="NZ_MKZS01000001.1"/>
</dbReference>
<keyword evidence="1" id="KW-1133">Transmembrane helix</keyword>
<organism evidence="3 4">
    <name type="scientific">Moorena bouillonii PNG</name>
    <dbReference type="NCBI Taxonomy" id="568701"/>
    <lineage>
        <taxon>Bacteria</taxon>
        <taxon>Bacillati</taxon>
        <taxon>Cyanobacteriota</taxon>
        <taxon>Cyanophyceae</taxon>
        <taxon>Coleofasciculales</taxon>
        <taxon>Coleofasciculaceae</taxon>
        <taxon>Moorena</taxon>
    </lineage>
</organism>
<reference evidence="3 4" key="1">
    <citation type="submission" date="2016-10" db="EMBL/GenBank/DDBJ databases">
        <title>Comparative genomics uncovers the prolific and rare metabolic potential of the cyanobacterial genus Moorea.</title>
        <authorList>
            <person name="Leao T."/>
            <person name="Castelao G."/>
            <person name="Korobeynikov A."/>
            <person name="Monroe E.A."/>
            <person name="Podell S."/>
            <person name="Glukhov E."/>
            <person name="Allen E."/>
            <person name="Gerwick W.H."/>
            <person name="Gerwick L."/>
        </authorList>
    </citation>
    <scope>NUCLEOTIDE SEQUENCE [LARGE SCALE GENOMIC DNA]</scope>
    <source>
        <strain evidence="3 4">PNG5-198</strain>
    </source>
</reference>
<dbReference type="InterPro" id="IPR010559">
    <property type="entry name" value="Sig_transdc_His_kin_internal"/>
</dbReference>
<dbReference type="AlphaFoldDB" id="A0A1U7N2E7"/>
<dbReference type="PANTHER" id="PTHR34220:SF7">
    <property type="entry name" value="SENSOR HISTIDINE KINASE YPDA"/>
    <property type="match status" value="1"/>
</dbReference>
<evidence type="ECO:0000259" key="2">
    <source>
        <dbReference type="Pfam" id="PF06580"/>
    </source>
</evidence>
<dbReference type="InterPro" id="IPR050640">
    <property type="entry name" value="Bact_2-comp_sensor_kinase"/>
</dbReference>
<proteinExistence type="predicted"/>
<accession>A0A1U7N2E7</accession>
<evidence type="ECO:0000313" key="3">
    <source>
        <dbReference type="EMBL" id="OLT60128.1"/>
    </source>
</evidence>
<feature type="domain" description="Signal transduction histidine kinase internal region" evidence="2">
    <location>
        <begin position="138"/>
        <end position="216"/>
    </location>
</feature>
<evidence type="ECO:0000256" key="1">
    <source>
        <dbReference type="SAM" id="Phobius"/>
    </source>
</evidence>
<dbReference type="GO" id="GO:0016020">
    <property type="term" value="C:membrane"/>
    <property type="evidence" value="ECO:0007669"/>
    <property type="project" value="InterPro"/>
</dbReference>
<dbReference type="Proteomes" id="UP000186657">
    <property type="component" value="Unassembled WGS sequence"/>
</dbReference>
<comment type="caution">
    <text evidence="3">The sequence shown here is derived from an EMBL/GenBank/DDBJ whole genome shotgun (WGS) entry which is preliminary data.</text>
</comment>
<sequence>MSIYYTGAFFTVDFRSYALKWIGELFVVILLWIIIRWLYFELLKRKSGLKNIRLRLLIIPLFLIPYSLIGIWFIEDIQSYFDWPYPEFQDPVAGVQLITGAVIFFVNIGFYEALHLFVELKDTKLREEQHKKETITTQLLNLKNQVSPHFLFNSLNTLVYLIDTDKEKSKEFVHSLSNIYERVLEFSDKDLVMLKDELDYINDYIDLLKKRYGDNLKFDFKITKDAMQKMIVPLSIQTGIENAVKHNVVSRKKPLLINVLNSKDYLIINNNLQKKEVAPKGGGQGLRNIKNRYRLLSNKDMLAEETNSGFKLKLPLIESNN</sequence>
<gene>
    <name evidence="3" type="ORF">BJP37_14955</name>
</gene>
<feature type="transmembrane region" description="Helical" evidence="1">
    <location>
        <begin position="52"/>
        <end position="74"/>
    </location>
</feature>